<evidence type="ECO:0000313" key="2">
    <source>
        <dbReference type="Proteomes" id="UP001189429"/>
    </source>
</evidence>
<dbReference type="Proteomes" id="UP001189429">
    <property type="component" value="Unassembled WGS sequence"/>
</dbReference>
<proteinExistence type="predicted"/>
<sequence length="101" mass="10535">MGGNASRLARVICSSSCGEGICAAAVMGSVRAKSLWPFTGRFLEFSPGLGAPCASRAPQFFPWPVPSHSVQLLAKTSRAMYVASASTISRFLIVTTLLGLG</sequence>
<name>A0ABN9SXR3_9DINO</name>
<protein>
    <recommendedName>
        <fullName evidence="3">Secreted protein</fullName>
    </recommendedName>
</protein>
<accession>A0ABN9SXR3</accession>
<gene>
    <name evidence="1" type="ORF">PCOR1329_LOCUS33583</name>
</gene>
<evidence type="ECO:0000313" key="1">
    <source>
        <dbReference type="EMBL" id="CAK0837373.1"/>
    </source>
</evidence>
<organism evidence="1 2">
    <name type="scientific">Prorocentrum cordatum</name>
    <dbReference type="NCBI Taxonomy" id="2364126"/>
    <lineage>
        <taxon>Eukaryota</taxon>
        <taxon>Sar</taxon>
        <taxon>Alveolata</taxon>
        <taxon>Dinophyceae</taxon>
        <taxon>Prorocentrales</taxon>
        <taxon>Prorocentraceae</taxon>
        <taxon>Prorocentrum</taxon>
    </lineage>
</organism>
<reference evidence="1" key="1">
    <citation type="submission" date="2023-10" db="EMBL/GenBank/DDBJ databases">
        <authorList>
            <person name="Chen Y."/>
            <person name="Shah S."/>
            <person name="Dougan E. K."/>
            <person name="Thang M."/>
            <person name="Chan C."/>
        </authorList>
    </citation>
    <scope>NUCLEOTIDE SEQUENCE [LARGE SCALE GENOMIC DNA]</scope>
</reference>
<comment type="caution">
    <text evidence="1">The sequence shown here is derived from an EMBL/GenBank/DDBJ whole genome shotgun (WGS) entry which is preliminary data.</text>
</comment>
<evidence type="ECO:0008006" key="3">
    <source>
        <dbReference type="Google" id="ProtNLM"/>
    </source>
</evidence>
<keyword evidence="2" id="KW-1185">Reference proteome</keyword>
<dbReference type="EMBL" id="CAUYUJ010014148">
    <property type="protein sequence ID" value="CAK0837373.1"/>
    <property type="molecule type" value="Genomic_DNA"/>
</dbReference>